<feature type="region of interest" description="Disordered" evidence="1">
    <location>
        <begin position="150"/>
        <end position="199"/>
    </location>
</feature>
<reference evidence="2" key="1">
    <citation type="submission" date="2015-06" db="UniProtKB">
        <authorList>
            <consortium name="EnsemblPlants"/>
        </authorList>
    </citation>
    <scope>IDENTIFICATION</scope>
</reference>
<organism evidence="2">
    <name type="scientific">Aegilops tauschii</name>
    <name type="common">Tausch's goatgrass</name>
    <name type="synonym">Aegilops squarrosa</name>
    <dbReference type="NCBI Taxonomy" id="37682"/>
    <lineage>
        <taxon>Eukaryota</taxon>
        <taxon>Viridiplantae</taxon>
        <taxon>Streptophyta</taxon>
        <taxon>Embryophyta</taxon>
        <taxon>Tracheophyta</taxon>
        <taxon>Spermatophyta</taxon>
        <taxon>Magnoliopsida</taxon>
        <taxon>Liliopsida</taxon>
        <taxon>Poales</taxon>
        <taxon>Poaceae</taxon>
        <taxon>BOP clade</taxon>
        <taxon>Pooideae</taxon>
        <taxon>Triticodae</taxon>
        <taxon>Triticeae</taxon>
        <taxon>Triticinae</taxon>
        <taxon>Aegilops</taxon>
    </lineage>
</organism>
<feature type="compositionally biased region" description="Acidic residues" evidence="1">
    <location>
        <begin position="175"/>
        <end position="199"/>
    </location>
</feature>
<feature type="compositionally biased region" description="Acidic residues" evidence="1">
    <location>
        <begin position="150"/>
        <end position="168"/>
    </location>
</feature>
<sequence>MAQINSTTDHVDLERNSKELSMAAGDAQGNSTNDLDAFKLELIEAEEEEAAAVAAATAAYDEIVARYRKKRADRKVRIIKELGEEAYLEAGDDILANDPDYVDEINEWTRIQEERHKAILRRNAMLPCYKKLAYSDVYLELYSCLYPDSESDLNSDFENEDEDEEGEEDPHSNSEEEEEEEEEEGEEEELEADELISLM</sequence>
<accession>R7WAY1</accession>
<dbReference type="EnsemblPlants" id="EMT19446">
    <property type="protein sequence ID" value="EMT19446"/>
    <property type="gene ID" value="F775_09747"/>
</dbReference>
<dbReference type="AlphaFoldDB" id="R7WAY1"/>
<evidence type="ECO:0000256" key="1">
    <source>
        <dbReference type="SAM" id="MobiDB-lite"/>
    </source>
</evidence>
<name>R7WAY1_AEGTA</name>
<protein>
    <submittedName>
        <fullName evidence="2">Uncharacterized protein</fullName>
    </submittedName>
</protein>
<evidence type="ECO:0000313" key="2">
    <source>
        <dbReference type="EnsemblPlants" id="EMT19446"/>
    </source>
</evidence>
<proteinExistence type="predicted"/>